<keyword evidence="1" id="KW-0732">Signal</keyword>
<feature type="chain" id="PRO_5030588110" description="Sulfotransferase domain-containing protein" evidence="1">
    <location>
        <begin position="20"/>
        <end position="361"/>
    </location>
</feature>
<sequence length="361" mass="41261">MFSTLHAVCVALVLGGGSAVLFRSPSAHEEETDKPTDYSMEDAIRFLWYGYDMGHELQGVLARAPRVRHYVRKFNVSDYEVSPGESSPKLVVLGPKDSGVSLLMETLELNYLPQMKQACGWEDIWIDKDRPWTGHLFCRLFPHGLRDSDSPALEGADSLYSVLDRQGTDPKDTVAIFVVKSPLVTLQSWNTAIRERTACIKRSAREWDTACTGEDIAWSQDGQRNREYTEEMASTMDLYNRYMRMYQQVKKDGRFLKAMFVTYEDFVMDPADTMLQIASTMKWKVMGDIEVLEGMSANGFPAAGRPLMVEQMRGRLWLGWTPKETRAIWCSGLDLNAFEDLTENSYRLDEFPYVQYGFDCK</sequence>
<evidence type="ECO:0000313" key="2">
    <source>
        <dbReference type="EMBL" id="CAD9193005.1"/>
    </source>
</evidence>
<dbReference type="SUPFAM" id="SSF52540">
    <property type="entry name" value="P-loop containing nucleoside triphosphate hydrolases"/>
    <property type="match status" value="1"/>
</dbReference>
<organism evidence="2">
    <name type="scientific">Alexandrium catenella</name>
    <name type="common">Red tide dinoflagellate</name>
    <name type="synonym">Gonyaulax catenella</name>
    <dbReference type="NCBI Taxonomy" id="2925"/>
    <lineage>
        <taxon>Eukaryota</taxon>
        <taxon>Sar</taxon>
        <taxon>Alveolata</taxon>
        <taxon>Dinophyceae</taxon>
        <taxon>Gonyaulacales</taxon>
        <taxon>Pyrocystaceae</taxon>
        <taxon>Alexandrium</taxon>
    </lineage>
</organism>
<evidence type="ECO:0000256" key="1">
    <source>
        <dbReference type="SAM" id="SignalP"/>
    </source>
</evidence>
<evidence type="ECO:0008006" key="3">
    <source>
        <dbReference type="Google" id="ProtNLM"/>
    </source>
</evidence>
<feature type="signal peptide" evidence="1">
    <location>
        <begin position="1"/>
        <end position="19"/>
    </location>
</feature>
<dbReference type="InterPro" id="IPR027417">
    <property type="entry name" value="P-loop_NTPase"/>
</dbReference>
<proteinExistence type="predicted"/>
<accession>A0A7S1SF14</accession>
<dbReference type="AlphaFoldDB" id="A0A7S1SF14"/>
<dbReference type="Gene3D" id="3.40.50.300">
    <property type="entry name" value="P-loop containing nucleotide triphosphate hydrolases"/>
    <property type="match status" value="1"/>
</dbReference>
<protein>
    <recommendedName>
        <fullName evidence="3">Sulfotransferase domain-containing protein</fullName>
    </recommendedName>
</protein>
<reference evidence="2" key="1">
    <citation type="submission" date="2021-01" db="EMBL/GenBank/DDBJ databases">
        <authorList>
            <person name="Corre E."/>
            <person name="Pelletier E."/>
            <person name="Niang G."/>
            <person name="Scheremetjew M."/>
            <person name="Finn R."/>
            <person name="Kale V."/>
            <person name="Holt S."/>
            <person name="Cochrane G."/>
            <person name="Meng A."/>
            <person name="Brown T."/>
            <person name="Cohen L."/>
        </authorList>
    </citation>
    <scope>NUCLEOTIDE SEQUENCE</scope>
    <source>
        <strain evidence="2">OF101</strain>
    </source>
</reference>
<gene>
    <name evidence="2" type="ORF">ACAT0790_LOCUS69782</name>
</gene>
<dbReference type="EMBL" id="HBGE01116964">
    <property type="protein sequence ID" value="CAD9193005.1"/>
    <property type="molecule type" value="Transcribed_RNA"/>
</dbReference>
<name>A0A7S1SF14_ALECA</name>